<dbReference type="GO" id="GO:1990281">
    <property type="term" value="C:efflux pump complex"/>
    <property type="evidence" value="ECO:0007669"/>
    <property type="project" value="TreeGrafter"/>
</dbReference>
<organism evidence="2 3">
    <name type="scientific">Enterovibrio nigricans DSM 22720</name>
    <dbReference type="NCBI Taxonomy" id="1121868"/>
    <lineage>
        <taxon>Bacteria</taxon>
        <taxon>Pseudomonadati</taxon>
        <taxon>Pseudomonadota</taxon>
        <taxon>Gammaproteobacteria</taxon>
        <taxon>Vibrionales</taxon>
        <taxon>Vibrionaceae</taxon>
        <taxon>Enterovibrio</taxon>
    </lineage>
</organism>
<accession>A0A1T4U2A7</accession>
<keyword evidence="1" id="KW-0175">Coiled coil</keyword>
<dbReference type="OrthoDB" id="5645220at2"/>
<dbReference type="Gene3D" id="2.40.30.170">
    <property type="match status" value="1"/>
</dbReference>
<dbReference type="PANTHER" id="PTHR30469">
    <property type="entry name" value="MULTIDRUG RESISTANCE PROTEIN MDTA"/>
    <property type="match status" value="1"/>
</dbReference>
<evidence type="ECO:0000313" key="2">
    <source>
        <dbReference type="EMBL" id="SKA46679.1"/>
    </source>
</evidence>
<dbReference type="Proteomes" id="UP000190162">
    <property type="component" value="Unassembled WGS sequence"/>
</dbReference>
<keyword evidence="3" id="KW-1185">Reference proteome</keyword>
<name>A0A1T4U2A7_9GAMM</name>
<dbReference type="PANTHER" id="PTHR30469:SF12">
    <property type="entry name" value="MULTIDRUG RESISTANCE PROTEIN MDTA"/>
    <property type="match status" value="1"/>
</dbReference>
<evidence type="ECO:0008006" key="4">
    <source>
        <dbReference type="Google" id="ProtNLM"/>
    </source>
</evidence>
<evidence type="ECO:0000313" key="3">
    <source>
        <dbReference type="Proteomes" id="UP000190162"/>
    </source>
</evidence>
<dbReference type="Gene3D" id="1.10.287.470">
    <property type="entry name" value="Helix hairpin bin"/>
    <property type="match status" value="1"/>
</dbReference>
<proteinExistence type="predicted"/>
<dbReference type="Gene3D" id="2.40.50.100">
    <property type="match status" value="1"/>
</dbReference>
<evidence type="ECO:0000256" key="1">
    <source>
        <dbReference type="SAM" id="Coils"/>
    </source>
</evidence>
<feature type="coiled-coil region" evidence="1">
    <location>
        <begin position="196"/>
        <end position="223"/>
    </location>
</feature>
<gene>
    <name evidence="2" type="ORF">SAMN02745132_00589</name>
</gene>
<dbReference type="EMBL" id="FUXU01000004">
    <property type="protein sequence ID" value="SKA46679.1"/>
    <property type="molecule type" value="Genomic_DNA"/>
</dbReference>
<reference evidence="3" key="1">
    <citation type="submission" date="2017-02" db="EMBL/GenBank/DDBJ databases">
        <authorList>
            <person name="Varghese N."/>
            <person name="Submissions S."/>
        </authorList>
    </citation>
    <scope>NUCLEOTIDE SEQUENCE [LARGE SCALE GENOMIC DNA]</scope>
    <source>
        <strain evidence="3">DSM 22720</strain>
    </source>
</reference>
<sequence>MTLKRKLLFFPALAVGIAVLFIAVKTRPDIPVKPTLSKVRPVDVITLQQQAISPEVTGFGRVTPQFIWQAIAEVNGKVIYRHPDLAKGQILNAGTVLLNIDPTDYQIAVAQANADVNAKQARLAKHNLDEANLKSTLLIERRRLALSKDELARQRNLQQKGLTSQSDLDSEQQAFLSQQTRVQDLEAQLNVLPDEKKITQAELAASELALEQAQRNLDKTEVILPVDSRIAEVNIEQDQVVTPQQIMVISHGLEKVEVDAQVSIHDMQTLINSLAKQGVRDMPPLNALSARVTLSSGSFQGDWKANVARLSDTVNLNQATVGVILEIPLIDEMTSSGTLLPSLVNGMFVKATIEGLPRPHWVIPEQALRGDKVYLLERGGLTIVPVTVVFRKGESVAIDGPLKNGQNLVLNDILPAVPGMLLRAVTKDGHDVAKVDEAEEDAS</sequence>
<dbReference type="GO" id="GO:0015562">
    <property type="term" value="F:efflux transmembrane transporter activity"/>
    <property type="evidence" value="ECO:0007669"/>
    <property type="project" value="TreeGrafter"/>
</dbReference>
<dbReference type="RefSeq" id="WP_078751096.1">
    <property type="nucleotide sequence ID" value="NZ_FUXU01000004.1"/>
</dbReference>
<dbReference type="SUPFAM" id="SSF111369">
    <property type="entry name" value="HlyD-like secretion proteins"/>
    <property type="match status" value="1"/>
</dbReference>
<protein>
    <recommendedName>
        <fullName evidence="4">HlyD family secretion protein</fullName>
    </recommendedName>
</protein>
<dbReference type="AlphaFoldDB" id="A0A1T4U2A7"/>